<name>A0A841TBW6_9BACL</name>
<dbReference type="AlphaFoldDB" id="A0A841TBW6"/>
<comment type="caution">
    <text evidence="1">The sequence shown here is derived from an EMBL/GenBank/DDBJ whole genome shotgun (WGS) entry which is preliminary data.</text>
</comment>
<gene>
    <name evidence="1" type="ORF">H4Q31_15950</name>
</gene>
<dbReference type="InterPro" id="IPR036412">
    <property type="entry name" value="HAD-like_sf"/>
</dbReference>
<dbReference type="InterPro" id="IPR023214">
    <property type="entry name" value="HAD_sf"/>
</dbReference>
<dbReference type="SUPFAM" id="SSF56784">
    <property type="entry name" value="HAD-like"/>
    <property type="match status" value="1"/>
</dbReference>
<accession>A0A841TBW6</accession>
<organism evidence="1 2">
    <name type="scientific">Cohnella lubricantis</name>
    <dbReference type="NCBI Taxonomy" id="2163172"/>
    <lineage>
        <taxon>Bacteria</taxon>
        <taxon>Bacillati</taxon>
        <taxon>Bacillota</taxon>
        <taxon>Bacilli</taxon>
        <taxon>Bacillales</taxon>
        <taxon>Paenibacillaceae</taxon>
        <taxon>Cohnella</taxon>
    </lineage>
</organism>
<dbReference type="RefSeq" id="WP_185180049.1">
    <property type="nucleotide sequence ID" value="NZ_CBCSEP010000003.1"/>
</dbReference>
<keyword evidence="2" id="KW-1185">Reference proteome</keyword>
<evidence type="ECO:0000313" key="2">
    <source>
        <dbReference type="Proteomes" id="UP000574133"/>
    </source>
</evidence>
<evidence type="ECO:0000313" key="1">
    <source>
        <dbReference type="EMBL" id="MBB6678784.1"/>
    </source>
</evidence>
<dbReference type="Gene3D" id="3.40.50.1000">
    <property type="entry name" value="HAD superfamily/HAD-like"/>
    <property type="match status" value="1"/>
</dbReference>
<dbReference type="Proteomes" id="UP000574133">
    <property type="component" value="Unassembled WGS sequence"/>
</dbReference>
<dbReference type="EMBL" id="JACJVN010000060">
    <property type="protein sequence ID" value="MBB6678784.1"/>
    <property type="molecule type" value="Genomic_DNA"/>
</dbReference>
<sequence length="138" mass="15952">MGNKGTLIVDLDGTICPIKTKDEKYEDLVPYLEVVDKLREWRESGFRIVVFTARNMKTHQGNLGLINVHTARIILNWLDKWEVPYDEVLYGKPWPGESGFYIDDRAIRPDEFVRYSLNELEDIVESGRSKLSRGGTYA</sequence>
<proteinExistence type="predicted"/>
<reference evidence="1 2" key="1">
    <citation type="submission" date="2020-08" db="EMBL/GenBank/DDBJ databases">
        <title>Cohnella phylogeny.</title>
        <authorList>
            <person name="Dunlap C."/>
        </authorList>
    </citation>
    <scope>NUCLEOTIDE SEQUENCE [LARGE SCALE GENOMIC DNA]</scope>
    <source>
        <strain evidence="1 2">DSM 103658</strain>
    </source>
</reference>
<protein>
    <submittedName>
        <fullName evidence="1">Capsular biosynthesis protein</fullName>
    </submittedName>
</protein>